<dbReference type="Proteomes" id="UP000444980">
    <property type="component" value="Unassembled WGS sequence"/>
</dbReference>
<organism evidence="2 3">
    <name type="scientific">Gordonia crocea</name>
    <dbReference type="NCBI Taxonomy" id="589162"/>
    <lineage>
        <taxon>Bacteria</taxon>
        <taxon>Bacillati</taxon>
        <taxon>Actinomycetota</taxon>
        <taxon>Actinomycetes</taxon>
        <taxon>Mycobacteriales</taxon>
        <taxon>Gordoniaceae</taxon>
        <taxon>Gordonia</taxon>
    </lineage>
</organism>
<reference evidence="3" key="1">
    <citation type="submission" date="2019-06" db="EMBL/GenBank/DDBJ databases">
        <title>Gordonia isolated from sludge of a wastewater treatment plant.</title>
        <authorList>
            <person name="Tamura T."/>
            <person name="Aoyama K."/>
            <person name="Kang Y."/>
            <person name="Saito S."/>
            <person name="Akiyama N."/>
            <person name="Yazawa K."/>
            <person name="Gonoi T."/>
            <person name="Mikami Y."/>
        </authorList>
    </citation>
    <scope>NUCLEOTIDE SEQUENCE [LARGE SCALE GENOMIC DNA]</scope>
    <source>
        <strain evidence="3">NBRC 107697</strain>
    </source>
</reference>
<dbReference type="RefSeq" id="WP_161928099.1">
    <property type="nucleotide sequence ID" value="NZ_BJOU01000008.1"/>
</dbReference>
<accession>A0A7I9V0K6</accession>
<name>A0A7I9V0K6_9ACTN</name>
<dbReference type="EMBL" id="BJOU01000008">
    <property type="protein sequence ID" value="GED98702.1"/>
    <property type="molecule type" value="Genomic_DNA"/>
</dbReference>
<feature type="chain" id="PRO_5029768786" evidence="1">
    <location>
        <begin position="26"/>
        <end position="120"/>
    </location>
</feature>
<protein>
    <submittedName>
        <fullName evidence="2">Uncharacterized protein</fullName>
    </submittedName>
</protein>
<sequence length="120" mass="12920">MQKFQRLAAATLAAAAVATGATAVAASPAEARIASGKYWYTGSQKSGEQITRQPVTVRGSQFQFQGSPQVFFIHHTRRGGWFDANGARINLRRSGNGYTGTSSLPFTSPSTWARITLTPR</sequence>
<proteinExistence type="predicted"/>
<evidence type="ECO:0000313" key="2">
    <source>
        <dbReference type="EMBL" id="GED98702.1"/>
    </source>
</evidence>
<comment type="caution">
    <text evidence="2">The sequence shown here is derived from an EMBL/GenBank/DDBJ whole genome shotgun (WGS) entry which is preliminary data.</text>
</comment>
<evidence type="ECO:0000313" key="3">
    <source>
        <dbReference type="Proteomes" id="UP000444980"/>
    </source>
</evidence>
<dbReference type="AlphaFoldDB" id="A0A7I9V0K6"/>
<keyword evidence="3" id="KW-1185">Reference proteome</keyword>
<feature type="signal peptide" evidence="1">
    <location>
        <begin position="1"/>
        <end position="25"/>
    </location>
</feature>
<keyword evidence="1" id="KW-0732">Signal</keyword>
<evidence type="ECO:0000256" key="1">
    <source>
        <dbReference type="SAM" id="SignalP"/>
    </source>
</evidence>
<gene>
    <name evidence="2" type="ORF">nbrc107697_27410</name>
</gene>